<dbReference type="InterPro" id="IPR012677">
    <property type="entry name" value="Nucleotide-bd_a/b_plait_sf"/>
</dbReference>
<gene>
    <name evidence="5" type="ORF">RFULGI_LOCUS4030</name>
</gene>
<dbReference type="GO" id="GO:0097157">
    <property type="term" value="F:pre-mRNA intronic binding"/>
    <property type="evidence" value="ECO:0007669"/>
    <property type="project" value="TreeGrafter"/>
</dbReference>
<evidence type="ECO:0000256" key="2">
    <source>
        <dbReference type="PROSITE-ProRule" id="PRU00176"/>
    </source>
</evidence>
<dbReference type="GO" id="GO:0030626">
    <property type="term" value="F:U12 snRNA binding"/>
    <property type="evidence" value="ECO:0007669"/>
    <property type="project" value="TreeGrafter"/>
</dbReference>
<reference evidence="5" key="1">
    <citation type="submission" date="2021-06" db="EMBL/GenBank/DDBJ databases">
        <authorList>
            <person name="Kallberg Y."/>
            <person name="Tangrot J."/>
            <person name="Rosling A."/>
        </authorList>
    </citation>
    <scope>NUCLEOTIDE SEQUENCE</scope>
    <source>
        <strain evidence="5">IN212</strain>
    </source>
</reference>
<proteinExistence type="predicted"/>
<evidence type="ECO:0000256" key="1">
    <source>
        <dbReference type="ARBA" id="ARBA00022884"/>
    </source>
</evidence>
<dbReference type="GO" id="GO:0005689">
    <property type="term" value="C:U12-type spliceosomal complex"/>
    <property type="evidence" value="ECO:0007669"/>
    <property type="project" value="TreeGrafter"/>
</dbReference>
<keyword evidence="1 2" id="KW-0694">RNA-binding</keyword>
<feature type="non-terminal residue" evidence="5">
    <location>
        <position position="1"/>
    </location>
</feature>
<sequence>LPIATTDNPYVNPLSAADSAFNLETNQSVADSAFNLETNQSAADSTFNLETNQSTADSTFNSETNQTNQPEPHNCISIEDINANKMPIEDPTNTLYIKNLSQRKIEDKELEYLFGRYFQSRSEMESQLGIQLLKGRMRGQAFIKLPSLEIATQALNELHGSTETNKSS</sequence>
<name>A0A9N9AKQ7_9GLOM</name>
<dbReference type="EMBL" id="CAJVPZ010003825">
    <property type="protein sequence ID" value="CAG8536529.1"/>
    <property type="molecule type" value="Genomic_DNA"/>
</dbReference>
<dbReference type="PANTHER" id="PTHR16105:SF0">
    <property type="entry name" value="RNA-BINDING REGION-CONTAINING PROTEIN 3"/>
    <property type="match status" value="1"/>
</dbReference>
<keyword evidence="6" id="KW-1185">Reference proteome</keyword>
<evidence type="ECO:0000256" key="3">
    <source>
        <dbReference type="SAM" id="MobiDB-lite"/>
    </source>
</evidence>
<dbReference type="Gene3D" id="3.30.70.330">
    <property type="match status" value="1"/>
</dbReference>
<dbReference type="OrthoDB" id="277802at2759"/>
<feature type="region of interest" description="Disordered" evidence="3">
    <location>
        <begin position="51"/>
        <end position="71"/>
    </location>
</feature>
<dbReference type="GO" id="GO:0000398">
    <property type="term" value="P:mRNA splicing, via spliceosome"/>
    <property type="evidence" value="ECO:0007669"/>
    <property type="project" value="TreeGrafter"/>
</dbReference>
<dbReference type="PANTHER" id="PTHR16105">
    <property type="entry name" value="RNA-BINDING REGION-CONTAINING PROTEIN 3"/>
    <property type="match status" value="1"/>
</dbReference>
<protein>
    <submittedName>
        <fullName evidence="5">5296_t:CDS:1</fullName>
    </submittedName>
</protein>
<dbReference type="InterPro" id="IPR000504">
    <property type="entry name" value="RRM_dom"/>
</dbReference>
<dbReference type="InterPro" id="IPR035979">
    <property type="entry name" value="RBD_domain_sf"/>
</dbReference>
<feature type="domain" description="RRM" evidence="4">
    <location>
        <begin position="93"/>
        <end position="168"/>
    </location>
</feature>
<organism evidence="5 6">
    <name type="scientific">Racocetra fulgida</name>
    <dbReference type="NCBI Taxonomy" id="60492"/>
    <lineage>
        <taxon>Eukaryota</taxon>
        <taxon>Fungi</taxon>
        <taxon>Fungi incertae sedis</taxon>
        <taxon>Mucoromycota</taxon>
        <taxon>Glomeromycotina</taxon>
        <taxon>Glomeromycetes</taxon>
        <taxon>Diversisporales</taxon>
        <taxon>Gigasporaceae</taxon>
        <taxon>Racocetra</taxon>
    </lineage>
</organism>
<accession>A0A9N9AKQ7</accession>
<dbReference type="InterPro" id="IPR045164">
    <property type="entry name" value="RBM41/RNPC3"/>
</dbReference>
<evidence type="ECO:0000313" key="5">
    <source>
        <dbReference type="EMBL" id="CAG8536529.1"/>
    </source>
</evidence>
<dbReference type="Proteomes" id="UP000789396">
    <property type="component" value="Unassembled WGS sequence"/>
</dbReference>
<dbReference type="AlphaFoldDB" id="A0A9N9AKQ7"/>
<comment type="caution">
    <text evidence="5">The sequence shown here is derived from an EMBL/GenBank/DDBJ whole genome shotgun (WGS) entry which is preliminary data.</text>
</comment>
<evidence type="ECO:0000313" key="6">
    <source>
        <dbReference type="Proteomes" id="UP000789396"/>
    </source>
</evidence>
<dbReference type="SUPFAM" id="SSF54928">
    <property type="entry name" value="RNA-binding domain, RBD"/>
    <property type="match status" value="1"/>
</dbReference>
<evidence type="ECO:0000259" key="4">
    <source>
        <dbReference type="PROSITE" id="PS50102"/>
    </source>
</evidence>
<dbReference type="PROSITE" id="PS50102">
    <property type="entry name" value="RRM"/>
    <property type="match status" value="1"/>
</dbReference>